<reference evidence="10" key="1">
    <citation type="submission" date="2019-08" db="EMBL/GenBank/DDBJ databases">
        <authorList>
            <person name="Kucharzyk K."/>
            <person name="Murdoch R.W."/>
            <person name="Higgins S."/>
            <person name="Loffler F."/>
        </authorList>
    </citation>
    <scope>NUCLEOTIDE SEQUENCE</scope>
</reference>
<evidence type="ECO:0000256" key="3">
    <source>
        <dbReference type="ARBA" id="ARBA00022475"/>
    </source>
</evidence>
<feature type="transmembrane region" description="Helical" evidence="8">
    <location>
        <begin position="242"/>
        <end position="262"/>
    </location>
</feature>
<keyword evidence="2" id="KW-0813">Transport</keyword>
<keyword evidence="4 8" id="KW-0812">Transmembrane</keyword>
<dbReference type="EMBL" id="VSSQ01000055">
    <property type="protein sequence ID" value="MPL70801.1"/>
    <property type="molecule type" value="Genomic_DNA"/>
</dbReference>
<keyword evidence="3" id="KW-1003">Cell membrane</keyword>
<evidence type="ECO:0000256" key="7">
    <source>
        <dbReference type="ARBA" id="ARBA00023136"/>
    </source>
</evidence>
<dbReference type="InterPro" id="IPR000515">
    <property type="entry name" value="MetI-like"/>
</dbReference>
<sequence length="313" mass="34198">MVKIKNAEKETASGVSTNLKYIKTKPWGSWIAAAILAVLLALLLWAVAVNPNIKWPKLGEYLFDKAIMQGFSITIRLTILSMVIGIVLGVILALMKLSTNTVLRVTSSAYIWVLRGTPVLVQLIFWYNMALIFPRIGIGSFSLNTNHVITTFGAAILALGLNEGAYMAEIVRAGFLSVARGQMDAALATGLTRRQAMRYIIIPQSLRVIIPPTGNQTIGMLKTTSLASVIAAQDLLTVTENIYAKTFLVIELLIVASIWYLVGTTIASIGQYFIERKFGAGSTTTGVKMSDFLRERMLSSTRALSALSYLNKE</sequence>
<dbReference type="GO" id="GO:0043190">
    <property type="term" value="C:ATP-binding cassette (ABC) transporter complex"/>
    <property type="evidence" value="ECO:0007669"/>
    <property type="project" value="InterPro"/>
</dbReference>
<feature type="domain" description="ABC transmembrane type-1" evidence="9">
    <location>
        <begin position="71"/>
        <end position="271"/>
    </location>
</feature>
<name>A0A644TYU1_9ZZZZ</name>
<evidence type="ECO:0000256" key="1">
    <source>
        <dbReference type="ARBA" id="ARBA00004651"/>
    </source>
</evidence>
<dbReference type="AlphaFoldDB" id="A0A644TYU1"/>
<proteinExistence type="predicted"/>
<feature type="transmembrane region" description="Helical" evidence="8">
    <location>
        <begin position="70"/>
        <end position="97"/>
    </location>
</feature>
<evidence type="ECO:0000256" key="4">
    <source>
        <dbReference type="ARBA" id="ARBA00022692"/>
    </source>
</evidence>
<feature type="transmembrane region" description="Helical" evidence="8">
    <location>
        <begin position="27"/>
        <end position="49"/>
    </location>
</feature>
<protein>
    <recommendedName>
        <fullName evidence="9">ABC transmembrane type-1 domain-containing protein</fullName>
    </recommendedName>
</protein>
<dbReference type="PANTHER" id="PTHR30614:SF0">
    <property type="entry name" value="L-CYSTINE TRANSPORT SYSTEM PERMEASE PROTEIN TCYL"/>
    <property type="match status" value="1"/>
</dbReference>
<evidence type="ECO:0000256" key="5">
    <source>
        <dbReference type="ARBA" id="ARBA00022970"/>
    </source>
</evidence>
<evidence type="ECO:0000256" key="8">
    <source>
        <dbReference type="SAM" id="Phobius"/>
    </source>
</evidence>
<evidence type="ECO:0000256" key="6">
    <source>
        <dbReference type="ARBA" id="ARBA00022989"/>
    </source>
</evidence>
<dbReference type="Pfam" id="PF00528">
    <property type="entry name" value="BPD_transp_1"/>
    <property type="match status" value="1"/>
</dbReference>
<dbReference type="PROSITE" id="PS50928">
    <property type="entry name" value="ABC_TM1"/>
    <property type="match status" value="1"/>
</dbReference>
<dbReference type="CDD" id="cd06261">
    <property type="entry name" value="TM_PBP2"/>
    <property type="match status" value="1"/>
</dbReference>
<dbReference type="PANTHER" id="PTHR30614">
    <property type="entry name" value="MEMBRANE COMPONENT OF AMINO ACID ABC TRANSPORTER"/>
    <property type="match status" value="1"/>
</dbReference>
<feature type="transmembrane region" description="Helical" evidence="8">
    <location>
        <begin position="141"/>
        <end position="161"/>
    </location>
</feature>
<feature type="transmembrane region" description="Helical" evidence="8">
    <location>
        <begin position="109"/>
        <end position="129"/>
    </location>
</feature>
<dbReference type="GO" id="GO:0006865">
    <property type="term" value="P:amino acid transport"/>
    <property type="evidence" value="ECO:0007669"/>
    <property type="project" value="UniProtKB-KW"/>
</dbReference>
<organism evidence="10">
    <name type="scientific">bioreactor metagenome</name>
    <dbReference type="NCBI Taxonomy" id="1076179"/>
    <lineage>
        <taxon>unclassified sequences</taxon>
        <taxon>metagenomes</taxon>
        <taxon>ecological metagenomes</taxon>
    </lineage>
</organism>
<comment type="subcellular location">
    <subcellularLocation>
        <location evidence="1">Cell membrane</location>
        <topology evidence="1">Multi-pass membrane protein</topology>
    </subcellularLocation>
</comment>
<accession>A0A644TYU1</accession>
<evidence type="ECO:0000256" key="2">
    <source>
        <dbReference type="ARBA" id="ARBA00022448"/>
    </source>
</evidence>
<dbReference type="NCBIfam" id="TIGR01726">
    <property type="entry name" value="HEQRo_perm_3TM"/>
    <property type="match status" value="1"/>
</dbReference>
<gene>
    <name evidence="10" type="ORF">SDC9_16563</name>
</gene>
<evidence type="ECO:0000259" key="9">
    <source>
        <dbReference type="PROSITE" id="PS50928"/>
    </source>
</evidence>
<keyword evidence="5" id="KW-0029">Amino-acid transport</keyword>
<dbReference type="InterPro" id="IPR010065">
    <property type="entry name" value="AA_ABC_transptr_permease_3TM"/>
</dbReference>
<evidence type="ECO:0000313" key="10">
    <source>
        <dbReference type="EMBL" id="MPL70801.1"/>
    </source>
</evidence>
<keyword evidence="7 8" id="KW-0472">Membrane</keyword>
<dbReference type="SUPFAM" id="SSF161098">
    <property type="entry name" value="MetI-like"/>
    <property type="match status" value="1"/>
</dbReference>
<dbReference type="InterPro" id="IPR035906">
    <property type="entry name" value="MetI-like_sf"/>
</dbReference>
<dbReference type="InterPro" id="IPR043429">
    <property type="entry name" value="ArtM/GltK/GlnP/TcyL/YhdX-like"/>
</dbReference>
<dbReference type="GO" id="GO:0022857">
    <property type="term" value="F:transmembrane transporter activity"/>
    <property type="evidence" value="ECO:0007669"/>
    <property type="project" value="InterPro"/>
</dbReference>
<keyword evidence="6 8" id="KW-1133">Transmembrane helix</keyword>
<comment type="caution">
    <text evidence="10">The sequence shown here is derived from an EMBL/GenBank/DDBJ whole genome shotgun (WGS) entry which is preliminary data.</text>
</comment>
<dbReference type="FunFam" id="1.10.3720.10:FF:000006">
    <property type="entry name" value="Glutamate/aspartate ABC transporter, permease protein GltK"/>
    <property type="match status" value="1"/>
</dbReference>
<dbReference type="Gene3D" id="1.10.3720.10">
    <property type="entry name" value="MetI-like"/>
    <property type="match status" value="1"/>
</dbReference>